<name>A0A1H2V9M8_9BACL</name>
<keyword evidence="4" id="KW-1185">Reference proteome</keyword>
<evidence type="ECO:0000259" key="2">
    <source>
        <dbReference type="Pfam" id="PF13472"/>
    </source>
</evidence>
<evidence type="ECO:0000313" key="4">
    <source>
        <dbReference type="Proteomes" id="UP000182589"/>
    </source>
</evidence>
<proteinExistence type="predicted"/>
<dbReference type="Gene3D" id="3.40.50.1110">
    <property type="entry name" value="SGNH hydrolase"/>
    <property type="match status" value="1"/>
</dbReference>
<dbReference type="InterPro" id="IPR013830">
    <property type="entry name" value="SGNH_hydro"/>
</dbReference>
<dbReference type="STRING" id="89784.SAMN04489725_11038"/>
<dbReference type="AlphaFoldDB" id="A0A1H2V9M8"/>
<dbReference type="CDD" id="cd00229">
    <property type="entry name" value="SGNH_hydrolase"/>
    <property type="match status" value="1"/>
</dbReference>
<feature type="chain" id="PRO_5010209039" evidence="1">
    <location>
        <begin position="29"/>
        <end position="276"/>
    </location>
</feature>
<dbReference type="Pfam" id="PF13472">
    <property type="entry name" value="Lipase_GDSL_2"/>
    <property type="match status" value="1"/>
</dbReference>
<dbReference type="RefSeq" id="WP_052012421.1">
    <property type="nucleotide sequence ID" value="NZ_FNOJ01000010.1"/>
</dbReference>
<evidence type="ECO:0000313" key="3">
    <source>
        <dbReference type="EMBL" id="SDW64569.1"/>
    </source>
</evidence>
<evidence type="ECO:0000256" key="1">
    <source>
        <dbReference type="SAM" id="SignalP"/>
    </source>
</evidence>
<feature type="signal peptide" evidence="1">
    <location>
        <begin position="1"/>
        <end position="28"/>
    </location>
</feature>
<sequence>MKQSFRNWALTTGLMAFAILAPMRLVHAAEPSSTPPEHASASLPSGPSASNAMAPVGLNNAEAIRVLIIGSSVARGWKDNPQEGGYLQRAFDAMSVLTPTTYEVIDKAQPGRGVLTIRDSYVDWLDTYQPNFVVIAWGGLDDLAQKTPFAVYDGEIRWQISEALAHHASVILVTTPVSKASYTTYRVAQQNLMNSEIQVADSFHNPNVYVFNVFDQMKQYLSAHHESIVSYMGDGWHPNANGHALAAQLLVQDMMSKLPVASPVFIPSKPSQTTTA</sequence>
<feature type="domain" description="SGNH hydrolase-type esterase" evidence="2">
    <location>
        <begin position="69"/>
        <end position="245"/>
    </location>
</feature>
<dbReference type="Proteomes" id="UP000182589">
    <property type="component" value="Unassembled WGS sequence"/>
</dbReference>
<keyword evidence="1" id="KW-0732">Signal</keyword>
<dbReference type="SUPFAM" id="SSF52266">
    <property type="entry name" value="SGNH hydrolase"/>
    <property type="match status" value="1"/>
</dbReference>
<gene>
    <name evidence="3" type="ORF">SAMN04489725_11038</name>
</gene>
<dbReference type="EMBL" id="FNOJ01000010">
    <property type="protein sequence ID" value="SDW64569.1"/>
    <property type="molecule type" value="Genomic_DNA"/>
</dbReference>
<protein>
    <submittedName>
        <fullName evidence="3">Acyl-CoA thioesterase-1</fullName>
    </submittedName>
</protein>
<organism evidence="3 4">
    <name type="scientific">Alicyclobacillus hesperidum</name>
    <dbReference type="NCBI Taxonomy" id="89784"/>
    <lineage>
        <taxon>Bacteria</taxon>
        <taxon>Bacillati</taxon>
        <taxon>Bacillota</taxon>
        <taxon>Bacilli</taxon>
        <taxon>Bacillales</taxon>
        <taxon>Alicyclobacillaceae</taxon>
        <taxon>Alicyclobacillus</taxon>
    </lineage>
</organism>
<reference evidence="4" key="1">
    <citation type="submission" date="2016-10" db="EMBL/GenBank/DDBJ databases">
        <authorList>
            <person name="Varghese N."/>
        </authorList>
    </citation>
    <scope>NUCLEOTIDE SEQUENCE [LARGE SCALE GENOMIC DNA]</scope>
    <source>
        <strain evidence="4">DSM 12489</strain>
    </source>
</reference>
<accession>A0A1H2V9M8</accession>
<dbReference type="InterPro" id="IPR036514">
    <property type="entry name" value="SGNH_hydro_sf"/>
</dbReference>